<sequence>MSSSEIHQFANVSNLILGCGTFNLQYNDDPTTVSVKELLELARSSGINTLDTSPYYGPSEILIGQALGDMTWTRDELCICTKVGRVTQDVFDYSASNVRLSIMRSLQRLLGTSFSDKDRKSWYLDIVYLHDVEFQTLEQAKVALRELRSLQKEGYIHHVGISGYPLDYLYTLAKACCEDNTIGSLDCMLSYCNLNLQNTKLLDIYNKLYDECGIKQLANASVLSMSLLREQETRYFHPASKALQECATKAATYCKENKMDLAHLAVKYSLTQWYNHGPTVIGFSNLEELQHSIRIYKEVIQHKENDHQVLTDRENEMIKHIQRTIFGNHFNETWPSGMHDQAQDQDQD</sequence>
<dbReference type="GO" id="GO:0005829">
    <property type="term" value="C:cytosol"/>
    <property type="evidence" value="ECO:0007669"/>
    <property type="project" value="TreeGrafter"/>
</dbReference>
<dbReference type="EMBL" id="PUHR01000171">
    <property type="protein sequence ID" value="KAG0660720.1"/>
    <property type="molecule type" value="Genomic_DNA"/>
</dbReference>
<proteinExistence type="predicted"/>
<dbReference type="PANTHER" id="PTHR42686:SF1">
    <property type="entry name" value="GH17980P-RELATED"/>
    <property type="match status" value="1"/>
</dbReference>
<keyword evidence="1" id="KW-0560">Oxidoreductase</keyword>
<dbReference type="SUPFAM" id="SSF51430">
    <property type="entry name" value="NAD(P)-linked oxidoreductase"/>
    <property type="match status" value="1"/>
</dbReference>
<accession>A0A9P6W2B7</accession>
<comment type="caution">
    <text evidence="3">The sequence shown here is derived from an EMBL/GenBank/DDBJ whole genome shotgun (WGS) entry which is preliminary data.</text>
</comment>
<dbReference type="GO" id="GO:0070485">
    <property type="term" value="P:dehydro-D-arabinono-1,4-lactone biosynthetic process"/>
    <property type="evidence" value="ECO:0007669"/>
    <property type="project" value="TreeGrafter"/>
</dbReference>
<reference evidence="3 4" key="1">
    <citation type="submission" date="2020-11" db="EMBL/GenBank/DDBJ databases">
        <title>Kefir isolates.</title>
        <authorList>
            <person name="Marcisauskas S."/>
            <person name="Kim Y."/>
            <person name="Blasche S."/>
        </authorList>
    </citation>
    <scope>NUCLEOTIDE SEQUENCE [LARGE SCALE GENOMIC DNA]</scope>
    <source>
        <strain evidence="3 4">OG2</strain>
    </source>
</reference>
<organism evidence="3 4">
    <name type="scientific">Maudiozyma exigua</name>
    <name type="common">Yeast</name>
    <name type="synonym">Kazachstania exigua</name>
    <dbReference type="NCBI Taxonomy" id="34358"/>
    <lineage>
        <taxon>Eukaryota</taxon>
        <taxon>Fungi</taxon>
        <taxon>Dikarya</taxon>
        <taxon>Ascomycota</taxon>
        <taxon>Saccharomycotina</taxon>
        <taxon>Saccharomycetes</taxon>
        <taxon>Saccharomycetales</taxon>
        <taxon>Saccharomycetaceae</taxon>
        <taxon>Maudiozyma</taxon>
    </lineage>
</organism>
<dbReference type="Pfam" id="PF00248">
    <property type="entry name" value="Aldo_ket_red"/>
    <property type="match status" value="1"/>
</dbReference>
<dbReference type="AlphaFoldDB" id="A0A9P6W2B7"/>
<dbReference type="Proteomes" id="UP000750334">
    <property type="component" value="Unassembled WGS sequence"/>
</dbReference>
<dbReference type="OrthoDB" id="5286008at2759"/>
<evidence type="ECO:0000256" key="1">
    <source>
        <dbReference type="ARBA" id="ARBA00023002"/>
    </source>
</evidence>
<dbReference type="PANTHER" id="PTHR42686">
    <property type="entry name" value="GH17980P-RELATED"/>
    <property type="match status" value="1"/>
</dbReference>
<evidence type="ECO:0000313" key="4">
    <source>
        <dbReference type="Proteomes" id="UP000750334"/>
    </source>
</evidence>
<keyword evidence="4" id="KW-1185">Reference proteome</keyword>
<evidence type="ECO:0000259" key="2">
    <source>
        <dbReference type="Pfam" id="PF00248"/>
    </source>
</evidence>
<dbReference type="InterPro" id="IPR023210">
    <property type="entry name" value="NADP_OxRdtase_dom"/>
</dbReference>
<gene>
    <name evidence="3" type="ORF">C6P45_001529</name>
</gene>
<dbReference type="Gene3D" id="3.20.20.100">
    <property type="entry name" value="NADP-dependent oxidoreductase domain"/>
    <property type="match status" value="1"/>
</dbReference>
<protein>
    <recommendedName>
        <fullName evidence="2">NADP-dependent oxidoreductase domain-containing protein</fullName>
    </recommendedName>
</protein>
<evidence type="ECO:0000313" key="3">
    <source>
        <dbReference type="EMBL" id="KAG0660720.1"/>
    </source>
</evidence>
<name>A0A9P6W2B7_MAUEX</name>
<dbReference type="InterPro" id="IPR020471">
    <property type="entry name" value="AKR"/>
</dbReference>
<dbReference type="InterPro" id="IPR036812">
    <property type="entry name" value="NAD(P)_OxRdtase_dom_sf"/>
</dbReference>
<dbReference type="GO" id="GO:0045290">
    <property type="term" value="F:D-arabinose 1-dehydrogenase [NAD(P)+] activity"/>
    <property type="evidence" value="ECO:0007669"/>
    <property type="project" value="TreeGrafter"/>
</dbReference>
<feature type="domain" description="NADP-dependent oxidoreductase" evidence="2">
    <location>
        <begin position="15"/>
        <end position="305"/>
    </location>
</feature>